<dbReference type="GO" id="GO:0003924">
    <property type="term" value="F:GTPase activity"/>
    <property type="evidence" value="ECO:0007669"/>
    <property type="project" value="TreeGrafter"/>
</dbReference>
<feature type="compositionally biased region" description="Acidic residues" evidence="11">
    <location>
        <begin position="676"/>
        <end position="687"/>
    </location>
</feature>
<dbReference type="GO" id="GO:0032040">
    <property type="term" value="C:small-subunit processome"/>
    <property type="evidence" value="ECO:0007669"/>
    <property type="project" value="UniProtKB-ARBA"/>
</dbReference>
<dbReference type="GO" id="GO:0000479">
    <property type="term" value="P:endonucleolytic cleavage of tricistronic rRNA transcript (SSU-rRNA, 5.8S rRNA, LSU-rRNA)"/>
    <property type="evidence" value="ECO:0007669"/>
    <property type="project" value="TreeGrafter"/>
</dbReference>
<keyword evidence="5" id="KW-0378">Hydrolase</keyword>
<dbReference type="InterPro" id="IPR012948">
    <property type="entry name" value="AARP2CN"/>
</dbReference>
<dbReference type="GO" id="GO:0000462">
    <property type="term" value="P:maturation of SSU-rRNA from tricistronic rRNA transcript (SSU-rRNA, 5.8S rRNA, LSU-rRNA)"/>
    <property type="evidence" value="ECO:0007669"/>
    <property type="project" value="TreeGrafter"/>
</dbReference>
<dbReference type="SUPFAM" id="SSF52540">
    <property type="entry name" value="P-loop containing nucleoside triphosphate hydrolases"/>
    <property type="match status" value="1"/>
</dbReference>
<organism evidence="13 14">
    <name type="scientific">Jimgerdemannia flammicorona</name>
    <dbReference type="NCBI Taxonomy" id="994334"/>
    <lineage>
        <taxon>Eukaryota</taxon>
        <taxon>Fungi</taxon>
        <taxon>Fungi incertae sedis</taxon>
        <taxon>Mucoromycota</taxon>
        <taxon>Mucoromycotina</taxon>
        <taxon>Endogonomycetes</taxon>
        <taxon>Endogonales</taxon>
        <taxon>Endogonaceae</taxon>
        <taxon>Jimgerdemannia</taxon>
    </lineage>
</organism>
<feature type="region of interest" description="Disordered" evidence="11">
    <location>
        <begin position="531"/>
        <end position="745"/>
    </location>
</feature>
<keyword evidence="7" id="KW-0342">GTP-binding</keyword>
<comment type="catalytic activity">
    <reaction evidence="9">
        <text>GTP + H2O = GDP + phosphate + H(+)</text>
        <dbReference type="Rhea" id="RHEA:19669"/>
        <dbReference type="ChEBI" id="CHEBI:15377"/>
        <dbReference type="ChEBI" id="CHEBI:15378"/>
        <dbReference type="ChEBI" id="CHEBI:37565"/>
        <dbReference type="ChEBI" id="CHEBI:43474"/>
        <dbReference type="ChEBI" id="CHEBI:58189"/>
    </reaction>
    <physiologicalReaction direction="left-to-right" evidence="9">
        <dbReference type="Rhea" id="RHEA:19670"/>
    </physiologicalReaction>
</comment>
<dbReference type="GO" id="GO:0034511">
    <property type="term" value="F:U3 snoRNA binding"/>
    <property type="evidence" value="ECO:0007669"/>
    <property type="project" value="TreeGrafter"/>
</dbReference>
<feature type="compositionally biased region" description="Acidic residues" evidence="11">
    <location>
        <begin position="715"/>
        <end position="745"/>
    </location>
</feature>
<dbReference type="GO" id="GO:0030686">
    <property type="term" value="C:90S preribosome"/>
    <property type="evidence" value="ECO:0007669"/>
    <property type="project" value="TreeGrafter"/>
</dbReference>
<feature type="compositionally biased region" description="Acidic residues" evidence="11">
    <location>
        <begin position="533"/>
        <end position="543"/>
    </location>
</feature>
<dbReference type="SMART" id="SM01362">
    <property type="entry name" value="DUF663"/>
    <property type="match status" value="1"/>
</dbReference>
<dbReference type="InterPro" id="IPR039761">
    <property type="entry name" value="Bms1/Tsr1"/>
</dbReference>
<dbReference type="EMBL" id="RBNI01000477">
    <property type="protein sequence ID" value="RUP51791.1"/>
    <property type="molecule type" value="Genomic_DNA"/>
</dbReference>
<evidence type="ECO:0000256" key="7">
    <source>
        <dbReference type="ARBA" id="ARBA00023134"/>
    </source>
</evidence>
<keyword evidence="2" id="KW-0690">Ribosome biogenesis</keyword>
<dbReference type="PANTHER" id="PTHR12858">
    <property type="entry name" value="RIBOSOME BIOGENESIS PROTEIN"/>
    <property type="match status" value="1"/>
</dbReference>
<evidence type="ECO:0000256" key="3">
    <source>
        <dbReference type="ARBA" id="ARBA00022553"/>
    </source>
</evidence>
<feature type="compositionally biased region" description="Acidic residues" evidence="11">
    <location>
        <begin position="573"/>
        <end position="641"/>
    </location>
</feature>
<gene>
    <name evidence="13" type="ORF">BC936DRAFT_145951</name>
</gene>
<feature type="domain" description="Bms1-type G" evidence="12">
    <location>
        <begin position="193"/>
        <end position="358"/>
    </location>
</feature>
<sequence length="1440" mass="165538">MYDGIDMLVYGMHELLRSVLVDCPAEARELCALVKQSIAAGDNIVDRAPPTLACQRSASTHPYETPGLDHYDSVKLEHRQERNGDVLRQGQGYGLWIIRIWRSGSQPESPRWSSVEIPPWMDDKEKRAHRPRQAGSKAEKKMEKIPKKHEEKNNPKAFTFQSIGRAEKTARRNMDRGEKKLHVPRVDRTPLEPPPVVVTVVGPPGSGKTTLIKSLVKKYTKHNLQEVKGPITVVSGKKRRLTFIECANDLNCMIDIAKIADLVLLMIDASFGFEMETFEFLNIAQVHGFPKIMGVLTHLDKFRNNKTLRMTKKRLKHRFWTEIYQGAKLFYLSGVINNKYPTMEVQNLSRFISVMRFRPLVWRNTHPYLVADRIEDLTDPELMHNNPKCDRTVTLYGFLRGTNLKSSTRVHIPGAGDQYLEDVSILPDPCPLPEKERKRLDEKSKLIYAPMSDVGGVMYDKDAVYINVPGSFMKKPVTEGEGDDAEDQYYGQGQGEKMVIDLQDAPSTLASQLEASELRIFRDSAPLWATDVTETEDREDDNERSEVKDKSRRPSESIETDETGRKRRRAIFGDEDDDRIVGDEMVDDDEEDDDEEDEDEEDADEEEEDEEDDKEEDVDSDDDLDSEGEEVNEEERNEEDEGDRRKSMNKFDSRNLPKKGEKGDNTKSENISFAESDSEMGDGDEVVDVVNINGRSRRKRGNVSLQEDEGRLNIEGDDEGFDEEGGEEEELDEEESQVDHDEDNTNLDGALRWKLDIASKARDIFFSGRRTNLMQEIYERRDRYPEDIARGNIKNRETDGQETEDEEDEENFFRVKRKDKRELDALKALDTCKFNVDANELIEWEEEKVSVPISPILCCRLMLQLTISVSLVDATYMCDLLSLLQTLELIRNKFITGSLYPNSAEANIEDADNVTEHDEVIGDFEDLETGEEVKGPAILEKSALDEDRDKVARKKEELKRRFDAEYDDKDDVGPKEDGFYEEQKEEIERQLQVNRDEFADYEPQTRALIEGFRPGTYVRILIKNMPCEFVQNFDPTYPVIVGGLLTAEEQFGFVQVRIKRHRWHRRILKTNDPLIFSVGWRRFQSVPIYSLNDGSRNRMLKYTPEHMHCLATFYGPVHTPNTGAIMANASCRFLPGHLFVTPQSVFRISATGVVLDIDHSTEVVKKLKLTGIPYKIFKNTAFIKDMFNSALEVARFEGANIRTVSGIRGQVKKPLSRNYLASNFGFPSQACCFYIQLQKPEGHFRATFEDKILMSDIVFLRAWYPVKPRKFYNPVTSLLLSTKTAWQGMRTVGQIRRELGQRAPQNADSTYKRTTRRFNPLHIPKSVQSSLPFASKPKQLKKQKKITYLTKRAVVLEPEEKKIYTLMQQIQTLKNEKVRKRKEKKAEKRVEHAKKVAILDAISQEKEGERRKEYFRKEGKRVKATEAGAGARFRKKAKTA</sequence>
<evidence type="ECO:0000256" key="9">
    <source>
        <dbReference type="ARBA" id="ARBA00049117"/>
    </source>
</evidence>
<protein>
    <submittedName>
        <fullName evidence="13">GTP binding protein</fullName>
    </submittedName>
</protein>
<dbReference type="PROSITE" id="PS51714">
    <property type="entry name" value="G_BMS1"/>
    <property type="match status" value="1"/>
</dbReference>
<dbReference type="Gene3D" id="3.40.50.300">
    <property type="entry name" value="P-loop containing nucleotide triphosphate hydrolases"/>
    <property type="match status" value="1"/>
</dbReference>
<dbReference type="OrthoDB" id="10260897at2759"/>
<feature type="compositionally biased region" description="Basic and acidic residues" evidence="11">
    <location>
        <begin position="137"/>
        <end position="149"/>
    </location>
</feature>
<keyword evidence="4" id="KW-0547">Nucleotide-binding</keyword>
<dbReference type="Proteomes" id="UP000268093">
    <property type="component" value="Unassembled WGS sequence"/>
</dbReference>
<dbReference type="Pfam" id="PF08142">
    <property type="entry name" value="AARP2CN"/>
    <property type="match status" value="1"/>
</dbReference>
<dbReference type="FunFam" id="3.40.50.300:FF:000105">
    <property type="entry name" value="BMS1 ribosome biogenesis factor"/>
    <property type="match status" value="1"/>
</dbReference>
<accession>A0A433DLV5</accession>
<comment type="similarity">
    <text evidence="10">Belongs to the TRAFAC class translation factor GTPase superfamily. Bms1-like GTPase family. BMS1 subfamily.</text>
</comment>
<evidence type="ECO:0000313" key="14">
    <source>
        <dbReference type="Proteomes" id="UP000268093"/>
    </source>
</evidence>
<dbReference type="InterPro" id="IPR030387">
    <property type="entry name" value="G_Bms1/Tsr1_dom"/>
</dbReference>
<dbReference type="CDD" id="cd01882">
    <property type="entry name" value="BMS1"/>
    <property type="match status" value="1"/>
</dbReference>
<reference evidence="13 14" key="1">
    <citation type="journal article" date="2018" name="New Phytol.">
        <title>Phylogenomics of Endogonaceae and evolution of mycorrhizas within Mucoromycota.</title>
        <authorList>
            <person name="Chang Y."/>
            <person name="Desiro A."/>
            <person name="Na H."/>
            <person name="Sandor L."/>
            <person name="Lipzen A."/>
            <person name="Clum A."/>
            <person name="Barry K."/>
            <person name="Grigoriev I.V."/>
            <person name="Martin F.M."/>
            <person name="Stajich J.E."/>
            <person name="Smith M.E."/>
            <person name="Bonito G."/>
            <person name="Spatafora J.W."/>
        </authorList>
    </citation>
    <scope>NUCLEOTIDE SEQUENCE [LARGE SCALE GENOMIC DNA]</scope>
    <source>
        <strain evidence="13 14">GMNB39</strain>
    </source>
</reference>
<dbReference type="InterPro" id="IPR007034">
    <property type="entry name" value="BMS1_TSR1_C"/>
</dbReference>
<feature type="compositionally biased region" description="Basic and acidic residues" evidence="11">
    <location>
        <begin position="642"/>
        <end position="667"/>
    </location>
</feature>
<keyword evidence="3" id="KW-0597">Phosphoprotein</keyword>
<dbReference type="PANTHER" id="PTHR12858:SF2">
    <property type="entry name" value="RIBOSOME BIOGENESIS PROTEIN BMS1 HOMOLOG"/>
    <property type="match status" value="1"/>
</dbReference>
<evidence type="ECO:0000256" key="5">
    <source>
        <dbReference type="ARBA" id="ARBA00022801"/>
    </source>
</evidence>
<feature type="compositionally biased region" description="Basic and acidic residues" evidence="11">
    <location>
        <begin position="544"/>
        <end position="556"/>
    </location>
</feature>
<dbReference type="InterPro" id="IPR027417">
    <property type="entry name" value="P-loop_NTPase"/>
</dbReference>
<comment type="caution">
    <text evidence="13">The sequence shown here is derived from an EMBL/GenBank/DDBJ whole genome shotgun (WGS) entry which is preliminary data.</text>
</comment>
<dbReference type="GO" id="GO:0005525">
    <property type="term" value="F:GTP binding"/>
    <property type="evidence" value="ECO:0007669"/>
    <property type="project" value="UniProtKB-KW"/>
</dbReference>
<proteinExistence type="inferred from homology"/>
<evidence type="ECO:0000256" key="2">
    <source>
        <dbReference type="ARBA" id="ARBA00022517"/>
    </source>
</evidence>
<evidence type="ECO:0000256" key="4">
    <source>
        <dbReference type="ARBA" id="ARBA00022741"/>
    </source>
</evidence>
<comment type="subcellular location">
    <subcellularLocation>
        <location evidence="1">Nucleus</location>
        <location evidence="1">Nucleolus</location>
    </subcellularLocation>
</comment>
<keyword evidence="6" id="KW-0067">ATP-binding</keyword>
<evidence type="ECO:0000259" key="12">
    <source>
        <dbReference type="PROSITE" id="PS51714"/>
    </source>
</evidence>
<dbReference type="GO" id="GO:0005524">
    <property type="term" value="F:ATP binding"/>
    <property type="evidence" value="ECO:0007669"/>
    <property type="project" value="UniProtKB-KW"/>
</dbReference>
<dbReference type="Pfam" id="PF04950">
    <property type="entry name" value="RIBIOP_C"/>
    <property type="match status" value="1"/>
</dbReference>
<evidence type="ECO:0000313" key="13">
    <source>
        <dbReference type="EMBL" id="RUP51791.1"/>
    </source>
</evidence>
<keyword evidence="8" id="KW-0539">Nucleus</keyword>
<dbReference type="GO" id="GO:0005654">
    <property type="term" value="C:nucleoplasm"/>
    <property type="evidence" value="ECO:0007669"/>
    <property type="project" value="UniProtKB-ARBA"/>
</dbReference>
<evidence type="ECO:0000256" key="11">
    <source>
        <dbReference type="SAM" id="MobiDB-lite"/>
    </source>
</evidence>
<evidence type="ECO:0000256" key="10">
    <source>
        <dbReference type="ARBA" id="ARBA00061391"/>
    </source>
</evidence>
<keyword evidence="14" id="KW-1185">Reference proteome</keyword>
<evidence type="ECO:0000256" key="1">
    <source>
        <dbReference type="ARBA" id="ARBA00004604"/>
    </source>
</evidence>
<dbReference type="SMART" id="SM00785">
    <property type="entry name" value="AARP2CN"/>
    <property type="match status" value="1"/>
</dbReference>
<name>A0A433DLV5_9FUNG</name>
<evidence type="ECO:0000256" key="6">
    <source>
        <dbReference type="ARBA" id="ARBA00022840"/>
    </source>
</evidence>
<dbReference type="InterPro" id="IPR037875">
    <property type="entry name" value="Bms1_N"/>
</dbReference>
<evidence type="ECO:0000256" key="8">
    <source>
        <dbReference type="ARBA" id="ARBA00023242"/>
    </source>
</evidence>
<feature type="region of interest" description="Disordered" evidence="11">
    <location>
        <begin position="122"/>
        <end position="149"/>
    </location>
</feature>